<evidence type="ECO:0000259" key="5">
    <source>
        <dbReference type="PROSITE" id="PS50853"/>
    </source>
</evidence>
<dbReference type="InterPro" id="IPR013098">
    <property type="entry name" value="Ig_I-set"/>
</dbReference>
<feature type="domain" description="Ig-like" evidence="4">
    <location>
        <begin position="161"/>
        <end position="245"/>
    </location>
</feature>
<feature type="domain" description="Fibronectin type-III" evidence="5">
    <location>
        <begin position="19"/>
        <end position="115"/>
    </location>
</feature>
<dbReference type="PANTHER" id="PTHR14340:SF13">
    <property type="entry name" value="TITIN"/>
    <property type="match status" value="1"/>
</dbReference>
<dbReference type="InterPro" id="IPR036116">
    <property type="entry name" value="FN3_sf"/>
</dbReference>
<evidence type="ECO:0000259" key="4">
    <source>
        <dbReference type="PROSITE" id="PS50835"/>
    </source>
</evidence>
<dbReference type="InterPro" id="IPR036179">
    <property type="entry name" value="Ig-like_dom_sf"/>
</dbReference>
<dbReference type="GO" id="GO:0008307">
    <property type="term" value="F:structural constituent of muscle"/>
    <property type="evidence" value="ECO:0007669"/>
    <property type="project" value="TreeGrafter"/>
</dbReference>
<dbReference type="PROSITE" id="PS50835">
    <property type="entry name" value="IG_LIKE"/>
    <property type="match status" value="2"/>
</dbReference>
<dbReference type="InterPro" id="IPR003598">
    <property type="entry name" value="Ig_sub2"/>
</dbReference>
<protein>
    <recommendedName>
        <fullName evidence="7">Ig-like domain-containing protein</fullName>
    </recommendedName>
</protein>
<proteinExistence type="predicted"/>
<dbReference type="SMART" id="SM00408">
    <property type="entry name" value="IGc2"/>
    <property type="match status" value="2"/>
</dbReference>
<dbReference type="STRING" id="303518.ENSPNYP00000019786"/>
<dbReference type="GO" id="GO:0045214">
    <property type="term" value="P:sarcomere organization"/>
    <property type="evidence" value="ECO:0007669"/>
    <property type="project" value="TreeGrafter"/>
</dbReference>
<dbReference type="FunFam" id="2.60.40.10:FF:000032">
    <property type="entry name" value="palladin isoform X1"/>
    <property type="match status" value="2"/>
</dbReference>
<dbReference type="PANTHER" id="PTHR14340">
    <property type="entry name" value="MICROFIBRIL-ASSOCIATED GLYCOPROTEIN 3"/>
    <property type="match status" value="1"/>
</dbReference>
<dbReference type="InterPro" id="IPR007110">
    <property type="entry name" value="Ig-like_dom"/>
</dbReference>
<evidence type="ECO:0000256" key="3">
    <source>
        <dbReference type="ARBA" id="ARBA00023319"/>
    </source>
</evidence>
<dbReference type="SMART" id="SM00409">
    <property type="entry name" value="IG"/>
    <property type="match status" value="2"/>
</dbReference>
<feature type="domain" description="Ig-like" evidence="4">
    <location>
        <begin position="69"/>
        <end position="159"/>
    </location>
</feature>
<dbReference type="InterPro" id="IPR003599">
    <property type="entry name" value="Ig_sub"/>
</dbReference>
<dbReference type="PRINTS" id="PR00014">
    <property type="entry name" value="FNTYPEIII"/>
</dbReference>
<dbReference type="SUPFAM" id="SSF49265">
    <property type="entry name" value="Fibronectin type III"/>
    <property type="match status" value="1"/>
</dbReference>
<evidence type="ECO:0000256" key="1">
    <source>
        <dbReference type="ARBA" id="ARBA00022737"/>
    </source>
</evidence>
<dbReference type="Pfam" id="PF07679">
    <property type="entry name" value="I-set"/>
    <property type="match status" value="2"/>
</dbReference>
<evidence type="ECO:0000256" key="2">
    <source>
        <dbReference type="ARBA" id="ARBA00023157"/>
    </source>
</evidence>
<dbReference type="Gene3D" id="2.60.40.10">
    <property type="entry name" value="Immunoglobulins"/>
    <property type="match status" value="3"/>
</dbReference>
<name>A0A3B4GE46_9CICH</name>
<reference evidence="6" key="1">
    <citation type="submission" date="2023-09" db="UniProtKB">
        <authorList>
            <consortium name="Ensembl"/>
        </authorList>
    </citation>
    <scope>IDENTIFICATION</scope>
</reference>
<dbReference type="InterPro" id="IPR003961">
    <property type="entry name" value="FN3_dom"/>
</dbReference>
<dbReference type="GO" id="GO:0031430">
    <property type="term" value="C:M band"/>
    <property type="evidence" value="ECO:0007669"/>
    <property type="project" value="TreeGrafter"/>
</dbReference>
<dbReference type="SUPFAM" id="SSF48726">
    <property type="entry name" value="Immunoglobulin"/>
    <property type="match status" value="2"/>
</dbReference>
<keyword evidence="1" id="KW-0677">Repeat</keyword>
<keyword evidence="3" id="KW-0393">Immunoglobulin domain</keyword>
<dbReference type="GeneTree" id="ENSGT01150000286978"/>
<dbReference type="SMART" id="SM00060">
    <property type="entry name" value="FN3"/>
    <property type="match status" value="1"/>
</dbReference>
<evidence type="ECO:0008006" key="7">
    <source>
        <dbReference type="Google" id="ProtNLM"/>
    </source>
</evidence>
<dbReference type="Ensembl" id="ENSPNYT00000020274.1">
    <property type="protein sequence ID" value="ENSPNYP00000019786.1"/>
    <property type="gene ID" value="ENSPNYG00000014969.1"/>
</dbReference>
<organism evidence="6">
    <name type="scientific">Pundamilia nyererei</name>
    <dbReference type="NCBI Taxonomy" id="303518"/>
    <lineage>
        <taxon>Eukaryota</taxon>
        <taxon>Metazoa</taxon>
        <taxon>Chordata</taxon>
        <taxon>Craniata</taxon>
        <taxon>Vertebrata</taxon>
        <taxon>Euteleostomi</taxon>
        <taxon>Actinopterygii</taxon>
        <taxon>Neopterygii</taxon>
        <taxon>Teleostei</taxon>
        <taxon>Neoteleostei</taxon>
        <taxon>Acanthomorphata</taxon>
        <taxon>Ovalentaria</taxon>
        <taxon>Cichlomorphae</taxon>
        <taxon>Cichliformes</taxon>
        <taxon>Cichlidae</taxon>
        <taxon>African cichlids</taxon>
        <taxon>Pseudocrenilabrinae</taxon>
        <taxon>Haplochromini</taxon>
        <taxon>Pundamilia</taxon>
    </lineage>
</organism>
<dbReference type="PROSITE" id="PS50853">
    <property type="entry name" value="FN3"/>
    <property type="match status" value="1"/>
</dbReference>
<dbReference type="CDD" id="cd00063">
    <property type="entry name" value="FN3"/>
    <property type="match status" value="1"/>
</dbReference>
<dbReference type="InterPro" id="IPR013783">
    <property type="entry name" value="Ig-like_fold"/>
</dbReference>
<accession>A0A3B4GE46</accession>
<dbReference type="AlphaFoldDB" id="A0A3B4GE46"/>
<dbReference type="GO" id="GO:0048738">
    <property type="term" value="P:cardiac muscle tissue development"/>
    <property type="evidence" value="ECO:0007669"/>
    <property type="project" value="TreeGrafter"/>
</dbReference>
<keyword evidence="2" id="KW-1015">Disulfide bond</keyword>
<sequence length="249" mass="27615">MGLLHYSNFPICFSEKPGIPQQPFIISSTKDSCVVCWKPPSSDGGAKITNYYLEKREKKQNKWMSVTTKKIAETNYEVTGLIEGFEYEFRLRVSGVPPPTLKWQKDGHPLQFGPKVVVIQEDVDSHVLHIRETLLEDSGVYKVTATNSAGTASCQAKLSLPARILTKPQSVTVEEGETVRFTCDIDGEPAPTVTWIHENRTIVSSHHIQDLTTLIITGVKKEDAGSYTLKLSNELGSDTATVHISIRSV</sequence>
<evidence type="ECO:0000313" key="6">
    <source>
        <dbReference type="Ensembl" id="ENSPNYP00000019786.1"/>
    </source>
</evidence>